<dbReference type="CDD" id="cd06530">
    <property type="entry name" value="S26_SPase_I"/>
    <property type="match status" value="1"/>
</dbReference>
<gene>
    <name evidence="8" type="ORF">CARN1_1196</name>
</gene>
<dbReference type="GO" id="GO:0006465">
    <property type="term" value="P:signal peptide processing"/>
    <property type="evidence" value="ECO:0007669"/>
    <property type="project" value="InterPro"/>
</dbReference>
<comment type="caution">
    <text evidence="8">The sequence shown here is derived from an EMBL/GenBank/DDBJ whole genome shotgun (WGS) entry which is preliminary data.</text>
</comment>
<dbReference type="InterPro" id="IPR019758">
    <property type="entry name" value="Pept_S26A_signal_pept_1_CS"/>
</dbReference>
<keyword evidence="6" id="KW-0472">Membrane</keyword>
<evidence type="ECO:0000256" key="2">
    <source>
        <dbReference type="ARBA" id="ARBA00009370"/>
    </source>
</evidence>
<keyword evidence="6" id="KW-1133">Transmembrane helix</keyword>
<dbReference type="InterPro" id="IPR019757">
    <property type="entry name" value="Pept_S26A_signal_pept_1_Lys-AS"/>
</dbReference>
<feature type="domain" description="Peptidase S26" evidence="7">
    <location>
        <begin position="39"/>
        <end position="212"/>
    </location>
</feature>
<dbReference type="AlphaFoldDB" id="E6PH60"/>
<proteinExistence type="inferred from homology"/>
<dbReference type="Gene3D" id="2.10.109.10">
    <property type="entry name" value="Umud Fragment, subunit A"/>
    <property type="match status" value="1"/>
</dbReference>
<comment type="catalytic activity">
    <reaction evidence="1">
        <text>Cleavage of hydrophobic, N-terminal signal or leader sequences from secreted and periplasmic proteins.</text>
        <dbReference type="EC" id="3.4.21.89"/>
    </reaction>
</comment>
<protein>
    <recommendedName>
        <fullName evidence="3">signal peptidase I</fullName>
        <ecNumber evidence="3">3.4.21.89</ecNumber>
    </recommendedName>
</protein>
<comment type="similarity">
    <text evidence="2">Belongs to the peptidase S26 family.</text>
</comment>
<organism evidence="8">
    <name type="scientific">mine drainage metagenome</name>
    <dbReference type="NCBI Taxonomy" id="410659"/>
    <lineage>
        <taxon>unclassified sequences</taxon>
        <taxon>metagenomes</taxon>
        <taxon>ecological metagenomes</taxon>
    </lineage>
</organism>
<keyword evidence="4" id="KW-0645">Protease</keyword>
<evidence type="ECO:0000256" key="3">
    <source>
        <dbReference type="ARBA" id="ARBA00013208"/>
    </source>
</evidence>
<evidence type="ECO:0000256" key="5">
    <source>
        <dbReference type="ARBA" id="ARBA00022801"/>
    </source>
</evidence>
<dbReference type="Pfam" id="PF10502">
    <property type="entry name" value="Peptidase_S26"/>
    <property type="match status" value="1"/>
</dbReference>
<dbReference type="GO" id="GO:0016020">
    <property type="term" value="C:membrane"/>
    <property type="evidence" value="ECO:0007669"/>
    <property type="project" value="InterPro"/>
</dbReference>
<sequence length="247" mass="27485">MITPQLIVIAVIILIVVRVIFSLRPVIAGTNGKSRTIAREYLDVFIFAGAAAWFVTSFIGRTYFIPSGSMLPTLQIGDLLVVDKFEYRFHPPHDGDIAVFPPPLPSPDDFIKRVVGSPGDTIEIKGGTVFRNGVALKEPYIAQPPDYSLQIRNYDIYVNDGFGWQPLDPAQANIPPRKDWLAPNRIPPHCYLMLGDNRNDSEDSHIWGFAQDSGRFYTGPRAGKPASFTGRAVLIFWPFSQARILPG</sequence>
<dbReference type="InterPro" id="IPR036286">
    <property type="entry name" value="LexA/Signal_pep-like_sf"/>
</dbReference>
<dbReference type="PANTHER" id="PTHR43390:SF1">
    <property type="entry name" value="CHLOROPLAST PROCESSING PEPTIDASE"/>
    <property type="match status" value="1"/>
</dbReference>
<evidence type="ECO:0000256" key="6">
    <source>
        <dbReference type="SAM" id="Phobius"/>
    </source>
</evidence>
<dbReference type="SUPFAM" id="SSF51306">
    <property type="entry name" value="LexA/Signal peptidase"/>
    <property type="match status" value="1"/>
</dbReference>
<dbReference type="InterPro" id="IPR000223">
    <property type="entry name" value="Pept_S26A_signal_pept_1"/>
</dbReference>
<accession>E6PH60</accession>
<dbReference type="NCBIfam" id="TIGR02227">
    <property type="entry name" value="sigpep_I_bact"/>
    <property type="match status" value="1"/>
</dbReference>
<evidence type="ECO:0000259" key="7">
    <source>
        <dbReference type="Pfam" id="PF10502"/>
    </source>
</evidence>
<dbReference type="PROSITE" id="PS00761">
    <property type="entry name" value="SPASE_I_3"/>
    <property type="match status" value="1"/>
</dbReference>
<dbReference type="PRINTS" id="PR00727">
    <property type="entry name" value="LEADERPTASE"/>
</dbReference>
<dbReference type="GO" id="GO:0009003">
    <property type="term" value="F:signal peptidase activity"/>
    <property type="evidence" value="ECO:0007669"/>
    <property type="project" value="UniProtKB-EC"/>
</dbReference>
<reference evidence="8" key="1">
    <citation type="submission" date="2009-10" db="EMBL/GenBank/DDBJ databases">
        <title>Diversity of trophic interactions inside an arsenic-rich microbial ecosystem.</title>
        <authorList>
            <person name="Bertin P.N."/>
            <person name="Heinrich-Salmeron A."/>
            <person name="Pelletier E."/>
            <person name="Goulhen-Chollet F."/>
            <person name="Arsene-Ploetze F."/>
            <person name="Gallien S."/>
            <person name="Calteau A."/>
            <person name="Vallenet D."/>
            <person name="Casiot C."/>
            <person name="Chane-Woon-Ming B."/>
            <person name="Giloteaux L."/>
            <person name="Barakat M."/>
            <person name="Bonnefoy V."/>
            <person name="Bruneel O."/>
            <person name="Chandler M."/>
            <person name="Cleiss J."/>
            <person name="Duran R."/>
            <person name="Elbaz-Poulichet F."/>
            <person name="Fonknechten N."/>
            <person name="Lauga B."/>
            <person name="Mornico D."/>
            <person name="Ortet P."/>
            <person name="Schaeffer C."/>
            <person name="Siguier P."/>
            <person name="Alexander Thil Smith A."/>
            <person name="Van Dorsselaer A."/>
            <person name="Weissenbach J."/>
            <person name="Medigue C."/>
            <person name="Le Paslier D."/>
        </authorList>
    </citation>
    <scope>NUCLEOTIDE SEQUENCE</scope>
</reference>
<feature type="transmembrane region" description="Helical" evidence="6">
    <location>
        <begin position="44"/>
        <end position="64"/>
    </location>
</feature>
<name>E6PH60_9ZZZZ</name>
<dbReference type="EMBL" id="CABL01000016">
    <property type="protein sequence ID" value="CBH75798.1"/>
    <property type="molecule type" value="Genomic_DNA"/>
</dbReference>
<evidence type="ECO:0000313" key="8">
    <source>
        <dbReference type="EMBL" id="CBH75798.1"/>
    </source>
</evidence>
<keyword evidence="5 8" id="KW-0378">Hydrolase</keyword>
<dbReference type="InterPro" id="IPR019756">
    <property type="entry name" value="Pept_S26A_signal_pept_1_Ser-AS"/>
</dbReference>
<feature type="transmembrane region" description="Helical" evidence="6">
    <location>
        <begin position="6"/>
        <end position="23"/>
    </location>
</feature>
<evidence type="ECO:0000256" key="4">
    <source>
        <dbReference type="ARBA" id="ARBA00022670"/>
    </source>
</evidence>
<evidence type="ECO:0000256" key="1">
    <source>
        <dbReference type="ARBA" id="ARBA00000677"/>
    </source>
</evidence>
<dbReference type="PROSITE" id="PS00760">
    <property type="entry name" value="SPASE_I_2"/>
    <property type="match status" value="1"/>
</dbReference>
<dbReference type="InterPro" id="IPR019533">
    <property type="entry name" value="Peptidase_S26"/>
</dbReference>
<dbReference type="GO" id="GO:0004252">
    <property type="term" value="F:serine-type endopeptidase activity"/>
    <property type="evidence" value="ECO:0007669"/>
    <property type="project" value="InterPro"/>
</dbReference>
<keyword evidence="6" id="KW-0812">Transmembrane</keyword>
<dbReference type="PANTHER" id="PTHR43390">
    <property type="entry name" value="SIGNAL PEPTIDASE I"/>
    <property type="match status" value="1"/>
</dbReference>
<dbReference type="EC" id="3.4.21.89" evidence="3"/>
<dbReference type="PROSITE" id="PS00501">
    <property type="entry name" value="SPASE_I_1"/>
    <property type="match status" value="1"/>
</dbReference>